<protein>
    <submittedName>
        <fullName evidence="3">Uncharacterized protein</fullName>
    </submittedName>
</protein>
<feature type="compositionally biased region" description="Polar residues" evidence="1">
    <location>
        <begin position="23"/>
        <end position="43"/>
    </location>
</feature>
<dbReference type="Proteomes" id="UP000540989">
    <property type="component" value="Unassembled WGS sequence"/>
</dbReference>
<sequence>MNVRTLALATSLLLVPLTGAFAQQTSPQQRHTINQRSANQQARINKGVADGQITPGGAAKADANQARINSRDARMRSRDNGHLTSADRHKLARQQDRTSRGIYDRNHNSTTDPGVAPK</sequence>
<keyword evidence="4" id="KW-1185">Reference proteome</keyword>
<organism evidence="3 4">
    <name type="scientific">Granulicella aggregans</name>
    <dbReference type="NCBI Taxonomy" id="474949"/>
    <lineage>
        <taxon>Bacteria</taxon>
        <taxon>Pseudomonadati</taxon>
        <taxon>Acidobacteriota</taxon>
        <taxon>Terriglobia</taxon>
        <taxon>Terriglobales</taxon>
        <taxon>Acidobacteriaceae</taxon>
        <taxon>Granulicella</taxon>
    </lineage>
</organism>
<evidence type="ECO:0000256" key="1">
    <source>
        <dbReference type="SAM" id="MobiDB-lite"/>
    </source>
</evidence>
<dbReference type="RefSeq" id="WP_184222098.1">
    <property type="nucleotide sequence ID" value="NZ_JACHIP010000009.1"/>
</dbReference>
<reference evidence="3 4" key="1">
    <citation type="submission" date="2020-08" db="EMBL/GenBank/DDBJ databases">
        <title>Genomic Encyclopedia of Type Strains, Phase IV (KMG-V): Genome sequencing to study the core and pangenomes of soil and plant-associated prokaryotes.</title>
        <authorList>
            <person name="Whitman W."/>
        </authorList>
    </citation>
    <scope>NUCLEOTIDE SEQUENCE [LARGE SCALE GENOMIC DNA]</scope>
    <source>
        <strain evidence="3 4">M8UP14</strain>
    </source>
</reference>
<evidence type="ECO:0000313" key="3">
    <source>
        <dbReference type="EMBL" id="MBB5060042.1"/>
    </source>
</evidence>
<feature type="compositionally biased region" description="Basic and acidic residues" evidence="1">
    <location>
        <begin position="69"/>
        <end position="107"/>
    </location>
</feature>
<proteinExistence type="predicted"/>
<feature type="region of interest" description="Disordered" evidence="1">
    <location>
        <begin position="23"/>
        <end position="118"/>
    </location>
</feature>
<dbReference type="AlphaFoldDB" id="A0A7W7ZHP2"/>
<name>A0A7W7ZHP2_9BACT</name>
<comment type="caution">
    <text evidence="3">The sequence shown here is derived from an EMBL/GenBank/DDBJ whole genome shotgun (WGS) entry which is preliminary data.</text>
</comment>
<feature type="signal peptide" evidence="2">
    <location>
        <begin position="1"/>
        <end position="22"/>
    </location>
</feature>
<gene>
    <name evidence="3" type="ORF">HDF16_004778</name>
</gene>
<dbReference type="EMBL" id="JACHIP010000009">
    <property type="protein sequence ID" value="MBB5060042.1"/>
    <property type="molecule type" value="Genomic_DNA"/>
</dbReference>
<evidence type="ECO:0000313" key="4">
    <source>
        <dbReference type="Proteomes" id="UP000540989"/>
    </source>
</evidence>
<feature type="chain" id="PRO_5030976296" evidence="2">
    <location>
        <begin position="23"/>
        <end position="118"/>
    </location>
</feature>
<evidence type="ECO:0000256" key="2">
    <source>
        <dbReference type="SAM" id="SignalP"/>
    </source>
</evidence>
<keyword evidence="2" id="KW-0732">Signal</keyword>
<accession>A0A7W7ZHP2</accession>